<feature type="domain" description="ABC3 transporter permease C-terminal" evidence="7">
    <location>
        <begin position="698"/>
        <end position="806"/>
    </location>
</feature>
<evidence type="ECO:0000259" key="7">
    <source>
        <dbReference type="Pfam" id="PF02687"/>
    </source>
</evidence>
<evidence type="ECO:0000313" key="8">
    <source>
        <dbReference type="EMBL" id="SKA61133.1"/>
    </source>
</evidence>
<dbReference type="InterPro" id="IPR038766">
    <property type="entry name" value="Membrane_comp_ABC_pdt"/>
</dbReference>
<keyword evidence="3 6" id="KW-0812">Transmembrane</keyword>
<dbReference type="PANTHER" id="PTHR30287">
    <property type="entry name" value="MEMBRANE COMPONENT OF PREDICTED ABC SUPERFAMILY METABOLITE UPTAKE TRANSPORTER"/>
    <property type="match status" value="1"/>
</dbReference>
<feature type="transmembrane region" description="Helical" evidence="6">
    <location>
        <begin position="789"/>
        <end position="807"/>
    </location>
</feature>
<dbReference type="PANTHER" id="PTHR30287:SF1">
    <property type="entry name" value="INNER MEMBRANE PROTEIN"/>
    <property type="match status" value="1"/>
</dbReference>
<dbReference type="RefSeq" id="WP_078765276.1">
    <property type="nucleotide sequence ID" value="NZ_FUXZ01000003.1"/>
</dbReference>
<gene>
    <name evidence="8" type="ORF">SAMN02745111_00383</name>
</gene>
<evidence type="ECO:0000256" key="2">
    <source>
        <dbReference type="ARBA" id="ARBA00022475"/>
    </source>
</evidence>
<dbReference type="AlphaFoldDB" id="A0A1T4V895"/>
<accession>A0A1T4V895</accession>
<dbReference type="InterPro" id="IPR003838">
    <property type="entry name" value="ABC3_permease_C"/>
</dbReference>
<dbReference type="Pfam" id="PF02687">
    <property type="entry name" value="FtsX"/>
    <property type="match status" value="2"/>
</dbReference>
<evidence type="ECO:0000256" key="3">
    <source>
        <dbReference type="ARBA" id="ARBA00022692"/>
    </source>
</evidence>
<name>A0A1T4V895_9FIRM</name>
<keyword evidence="9" id="KW-1185">Reference proteome</keyword>
<sequence>MKALRKDFYMQIKKTLNRYLSIMAIVSLGVAFYAGVTSAEPDMRYTADHFYDENNMMDIRVVGKKGCTDDDINKLKEIDEIEDIAPSKTMDLIVELEDKEETLKAMSLEDDINLVTIKDGRLPKNKGECVIDKQLAEDKYKIGDVIKVKDKLLESDEMKIVGIFTSPLFTARDKGQTTVGNGKIKGLFVIKEDEFKTGYSEIYLTVKGAKDKMSASSSYDDLVDEVKEKVKDKLGKGYYVLDRKSIESYVEYDMDASRIGNIGKVFPIFFFIIAAMVCLTTMTRMVEENRTEIGTYKALGYGKFAIVYKYIIYAASATLIGGIIGAIVGSYIFPYIIIKAYGIQFANLEQLVLKLDPFYITISILIAVVSITMAALMSCINELRSTPASLMRPLAPKMGKKVLLERIPFIWNRLSFNMKSTIRNLFRYKKRLFMTLFGISGSCALMLVGYGINDAVKGIVYKQFGDISNYDMTVNINVEALRMQPLYMLSSDSTKPLTENPDNKNMLDDFAKEKISEIMSRLDADDRIDEYMEVFQSSSTIRRRKKDYSANIFIPKDTDKLGKYIDLRNRKTKKKIEISDDGILIDEKLASLINAKVGSNIAVKDANGKKAKCKVKGIFENYTNHYIYMSQKYYENNFDTDIIFNAAITKNKEGYKEYNDKLSEDLLAIEGVALVSFLSTTEDTVLDMFASMNGIIMVLIVCAGILAFIVLYNLNNVNIEERKRELATLKVLGFYDGEVSGYIYRENIIITFMGIVLGFIFGRILLTFVVKTAEVDAMMFAREVKMLSYAYSAIFTVLFAVIINYVMHIRLKSVDMATSLKSVE</sequence>
<dbReference type="OrthoDB" id="5137249at2"/>
<feature type="domain" description="ABC3 transporter permease C-terminal" evidence="7">
    <location>
        <begin position="265"/>
        <end position="385"/>
    </location>
</feature>
<evidence type="ECO:0000313" key="9">
    <source>
        <dbReference type="Proteomes" id="UP000190814"/>
    </source>
</evidence>
<reference evidence="8 9" key="1">
    <citation type="submission" date="2017-02" db="EMBL/GenBank/DDBJ databases">
        <authorList>
            <person name="Peterson S.W."/>
        </authorList>
    </citation>
    <scope>NUCLEOTIDE SEQUENCE [LARGE SCALE GENOMIC DNA]</scope>
    <source>
        <strain evidence="8 9">ATCC 35992</strain>
    </source>
</reference>
<feature type="transmembrane region" description="Helical" evidence="6">
    <location>
        <begin position="265"/>
        <end position="286"/>
    </location>
</feature>
<feature type="transmembrane region" description="Helical" evidence="6">
    <location>
        <begin position="694"/>
        <end position="714"/>
    </location>
</feature>
<dbReference type="Proteomes" id="UP000190814">
    <property type="component" value="Unassembled WGS sequence"/>
</dbReference>
<evidence type="ECO:0000256" key="6">
    <source>
        <dbReference type="SAM" id="Phobius"/>
    </source>
</evidence>
<dbReference type="STRING" id="39495.SAMN02745111_00383"/>
<dbReference type="GO" id="GO:0005886">
    <property type="term" value="C:plasma membrane"/>
    <property type="evidence" value="ECO:0007669"/>
    <property type="project" value="UniProtKB-SubCell"/>
</dbReference>
<keyword evidence="5 6" id="KW-0472">Membrane</keyword>
<evidence type="ECO:0000256" key="4">
    <source>
        <dbReference type="ARBA" id="ARBA00022989"/>
    </source>
</evidence>
<keyword evidence="2" id="KW-1003">Cell membrane</keyword>
<keyword evidence="4 6" id="KW-1133">Transmembrane helix</keyword>
<feature type="transmembrane region" description="Helical" evidence="6">
    <location>
        <begin position="748"/>
        <end position="769"/>
    </location>
</feature>
<feature type="transmembrane region" description="Helical" evidence="6">
    <location>
        <begin position="358"/>
        <end position="380"/>
    </location>
</feature>
<evidence type="ECO:0000256" key="1">
    <source>
        <dbReference type="ARBA" id="ARBA00004651"/>
    </source>
</evidence>
<feature type="transmembrane region" description="Helical" evidence="6">
    <location>
        <begin position="432"/>
        <end position="452"/>
    </location>
</feature>
<protein>
    <submittedName>
        <fullName evidence="8">Putative ABC transport system permease protein</fullName>
    </submittedName>
</protein>
<comment type="subcellular location">
    <subcellularLocation>
        <location evidence="1">Cell membrane</location>
        <topology evidence="1">Multi-pass membrane protein</topology>
    </subcellularLocation>
</comment>
<proteinExistence type="predicted"/>
<dbReference type="EMBL" id="FUXZ01000003">
    <property type="protein sequence ID" value="SKA61133.1"/>
    <property type="molecule type" value="Genomic_DNA"/>
</dbReference>
<evidence type="ECO:0000256" key="5">
    <source>
        <dbReference type="ARBA" id="ARBA00023136"/>
    </source>
</evidence>
<feature type="transmembrane region" description="Helical" evidence="6">
    <location>
        <begin position="307"/>
        <end position="338"/>
    </location>
</feature>
<organism evidence="8 9">
    <name type="scientific">Eubacterium uniforme</name>
    <dbReference type="NCBI Taxonomy" id="39495"/>
    <lineage>
        <taxon>Bacteria</taxon>
        <taxon>Bacillati</taxon>
        <taxon>Bacillota</taxon>
        <taxon>Clostridia</taxon>
        <taxon>Eubacteriales</taxon>
        <taxon>Eubacteriaceae</taxon>
        <taxon>Eubacterium</taxon>
    </lineage>
</organism>